<dbReference type="RefSeq" id="WP_090921186.1">
    <property type="nucleotide sequence ID" value="NZ_FMVM01000010.1"/>
</dbReference>
<keyword evidence="3" id="KW-1185">Reference proteome</keyword>
<gene>
    <name evidence="2" type="ORF">SAMN05720606_11028</name>
</gene>
<dbReference type="Pfam" id="PF00149">
    <property type="entry name" value="Metallophos"/>
    <property type="match status" value="1"/>
</dbReference>
<reference evidence="3" key="1">
    <citation type="submission" date="2016-10" db="EMBL/GenBank/DDBJ databases">
        <authorList>
            <person name="Varghese N."/>
            <person name="Submissions S."/>
        </authorList>
    </citation>
    <scope>NUCLEOTIDE SEQUENCE [LARGE SCALE GENOMIC DNA]</scope>
    <source>
        <strain evidence="3">BL9</strain>
    </source>
</reference>
<dbReference type="EMBL" id="FMVM01000010">
    <property type="protein sequence ID" value="SCY82772.1"/>
    <property type="molecule type" value="Genomic_DNA"/>
</dbReference>
<dbReference type="CDD" id="cd00838">
    <property type="entry name" value="MPP_superfamily"/>
    <property type="match status" value="1"/>
</dbReference>
<name>A0A1G5J3B4_9BACL</name>
<organism evidence="2 3">
    <name type="scientific">Paenibacillus polysaccharolyticus</name>
    <dbReference type="NCBI Taxonomy" id="582692"/>
    <lineage>
        <taxon>Bacteria</taxon>
        <taxon>Bacillati</taxon>
        <taxon>Bacillota</taxon>
        <taxon>Bacilli</taxon>
        <taxon>Bacillales</taxon>
        <taxon>Paenibacillaceae</taxon>
        <taxon>Paenibacillus</taxon>
    </lineage>
</organism>
<dbReference type="InterPro" id="IPR029052">
    <property type="entry name" value="Metallo-depent_PP-like"/>
</dbReference>
<evidence type="ECO:0000259" key="1">
    <source>
        <dbReference type="Pfam" id="PF00149"/>
    </source>
</evidence>
<accession>A0A1G5J3B4</accession>
<feature type="domain" description="Calcineurin-like phosphoesterase" evidence="1">
    <location>
        <begin position="13"/>
        <end position="284"/>
    </location>
</feature>
<dbReference type="InterPro" id="IPR051918">
    <property type="entry name" value="STPP_CPPED1"/>
</dbReference>
<dbReference type="STRING" id="582692.SAMN05720606_11028"/>
<dbReference type="InterPro" id="IPR004843">
    <property type="entry name" value="Calcineurin-like_PHP"/>
</dbReference>
<dbReference type="AlphaFoldDB" id="A0A1G5J3B4"/>
<evidence type="ECO:0000313" key="3">
    <source>
        <dbReference type="Proteomes" id="UP000198538"/>
    </source>
</evidence>
<sequence>MSTTEQPLATFQVITDTHVRDEADHIHNRHLEQALADIASFSHGSSGIMHVGDVTDRGLPSEYREWQRIWEQYAEKLPKIRFTVGNHDIGAVIWQKPPLVLLEMNEGQVAEILEQDAELEHPVKQTAEESAALIQQLAGNQFVLPGQTAHEGEIHADICARAETITVAGLWHRRLIDFEVATGMKGTYHDHWIDGYHYIFLGTEQPHPKDCEMSSKQLEWLDAKLAEQAALDRPIFLFIHQPLMDTVAGSLQAQGWYGVNQDAELKAVLAKYPQAILFSGHTHWQLQAPHTMYDGAGQLPTMFNASSVAYLWTDEDEHLEGSEGLHVEIYKDRVVVKGRDFTAGKWVEGADYTVRYPVVDR</sequence>
<dbReference type="Proteomes" id="UP000198538">
    <property type="component" value="Unassembled WGS sequence"/>
</dbReference>
<dbReference type="GO" id="GO:0016787">
    <property type="term" value="F:hydrolase activity"/>
    <property type="evidence" value="ECO:0007669"/>
    <property type="project" value="InterPro"/>
</dbReference>
<dbReference type="Gene3D" id="3.60.21.10">
    <property type="match status" value="2"/>
</dbReference>
<dbReference type="PANTHER" id="PTHR43143">
    <property type="entry name" value="METALLOPHOSPHOESTERASE, CALCINEURIN SUPERFAMILY"/>
    <property type="match status" value="1"/>
</dbReference>
<dbReference type="SUPFAM" id="SSF56300">
    <property type="entry name" value="Metallo-dependent phosphatases"/>
    <property type="match status" value="1"/>
</dbReference>
<dbReference type="PANTHER" id="PTHR43143:SF1">
    <property type="entry name" value="SERINE_THREONINE-PROTEIN PHOSPHATASE CPPED1"/>
    <property type="match status" value="1"/>
</dbReference>
<proteinExistence type="predicted"/>
<protein>
    <submittedName>
        <fullName evidence="2">Calcineurin-like phosphoesterase</fullName>
    </submittedName>
</protein>
<evidence type="ECO:0000313" key="2">
    <source>
        <dbReference type="EMBL" id="SCY82772.1"/>
    </source>
</evidence>